<evidence type="ECO:0000259" key="3">
    <source>
        <dbReference type="Pfam" id="PF14478"/>
    </source>
</evidence>
<evidence type="ECO:0000313" key="5">
    <source>
        <dbReference type="Proteomes" id="UP000176087"/>
    </source>
</evidence>
<dbReference type="EMBL" id="LJGT01000038">
    <property type="protein sequence ID" value="OEU89719.1"/>
    <property type="molecule type" value="Genomic_DNA"/>
</dbReference>
<feature type="region of interest" description="Disordered" evidence="1">
    <location>
        <begin position="66"/>
        <end position="89"/>
    </location>
</feature>
<evidence type="ECO:0000256" key="1">
    <source>
        <dbReference type="SAM" id="MobiDB-lite"/>
    </source>
</evidence>
<dbReference type="RefSeq" id="WP_070013226.1">
    <property type="nucleotide sequence ID" value="NZ_LJGS01000044.1"/>
</dbReference>
<feature type="signal peptide" evidence="2">
    <location>
        <begin position="1"/>
        <end position="29"/>
    </location>
</feature>
<gene>
    <name evidence="4" type="ORF">AN215_08340</name>
</gene>
<dbReference type="OrthoDB" id="5242014at2"/>
<dbReference type="STRING" id="933944.AN215_08340"/>
<proteinExistence type="predicted"/>
<accession>A0A1E7JN63</accession>
<reference evidence="4 5" key="1">
    <citation type="journal article" date="2016" name="Front. Microbiol.">
        <title>Comparative Genomics Analysis of Streptomyces Species Reveals Their Adaptation to the Marine Environment and Their Diversity at the Genomic Level.</title>
        <authorList>
            <person name="Tian X."/>
            <person name="Zhang Z."/>
            <person name="Yang T."/>
            <person name="Chen M."/>
            <person name="Li J."/>
            <person name="Chen F."/>
            <person name="Yang J."/>
            <person name="Li W."/>
            <person name="Zhang B."/>
            <person name="Zhang Z."/>
            <person name="Wu J."/>
            <person name="Zhang C."/>
            <person name="Long L."/>
            <person name="Xiao J."/>
        </authorList>
    </citation>
    <scope>NUCLEOTIDE SEQUENCE [LARGE SCALE GENOMIC DNA]</scope>
    <source>
        <strain evidence="4 5">SCSIO 10390</strain>
    </source>
</reference>
<name>A0A1E7JN63_9ACTN</name>
<dbReference type="Proteomes" id="UP000176087">
    <property type="component" value="Unassembled WGS sequence"/>
</dbReference>
<dbReference type="PATRIC" id="fig|933944.5.peg.675"/>
<keyword evidence="5" id="KW-1185">Reference proteome</keyword>
<feature type="chain" id="PRO_5009195809" description="Transcobalamin-like C-terminal domain-containing protein" evidence="2">
    <location>
        <begin position="30"/>
        <end position="161"/>
    </location>
</feature>
<protein>
    <recommendedName>
        <fullName evidence="3">Transcobalamin-like C-terminal domain-containing protein</fullName>
    </recommendedName>
</protein>
<keyword evidence="2" id="KW-0732">Signal</keyword>
<feature type="domain" description="Transcobalamin-like C-terminal" evidence="3">
    <location>
        <begin position="107"/>
        <end position="159"/>
    </location>
</feature>
<evidence type="ECO:0000313" key="4">
    <source>
        <dbReference type="EMBL" id="OEU89719.1"/>
    </source>
</evidence>
<evidence type="ECO:0000256" key="2">
    <source>
        <dbReference type="SAM" id="SignalP"/>
    </source>
</evidence>
<dbReference type="InterPro" id="IPR027954">
    <property type="entry name" value="Transcobalamin-like_C"/>
</dbReference>
<feature type="compositionally biased region" description="Polar residues" evidence="1">
    <location>
        <begin position="75"/>
        <end position="86"/>
    </location>
</feature>
<dbReference type="Gene3D" id="2.170.130.30">
    <property type="match status" value="1"/>
</dbReference>
<dbReference type="AlphaFoldDB" id="A0A1E7JN63"/>
<sequence length="161" mass="16681">MRRRFLGLPVAASVLGLALTMWAPTAAQARTPEAAAPISVHLTVTGPDGSVYDGDLQTTGHTVTAATGGSHKCDGTNNGANPSPGATPTAALDDAAKAEDFPWDGTWYASFEDYFVTSIDGDAQTAEAYWNISVNGQATSVGGCQHKLSAGDDVAFTWTEM</sequence>
<dbReference type="Pfam" id="PF14478">
    <property type="entry name" value="DUF4430"/>
    <property type="match status" value="1"/>
</dbReference>
<organism evidence="4 5">
    <name type="scientific">Streptomyces abyssalis</name>
    <dbReference type="NCBI Taxonomy" id="933944"/>
    <lineage>
        <taxon>Bacteria</taxon>
        <taxon>Bacillati</taxon>
        <taxon>Actinomycetota</taxon>
        <taxon>Actinomycetes</taxon>
        <taxon>Kitasatosporales</taxon>
        <taxon>Streptomycetaceae</taxon>
        <taxon>Streptomyces</taxon>
    </lineage>
</organism>
<comment type="caution">
    <text evidence="4">The sequence shown here is derived from an EMBL/GenBank/DDBJ whole genome shotgun (WGS) entry which is preliminary data.</text>
</comment>